<dbReference type="EnsemblMetazoa" id="XM_008183623.3">
    <property type="protein sequence ID" value="XP_008181845.1"/>
    <property type="gene ID" value="LOC100164913"/>
</dbReference>
<feature type="chain" id="PRO_5035825271" evidence="2">
    <location>
        <begin position="19"/>
        <end position="184"/>
    </location>
</feature>
<evidence type="ECO:0000256" key="1">
    <source>
        <dbReference type="SAM" id="MobiDB-lite"/>
    </source>
</evidence>
<feature type="compositionally biased region" description="Basic and acidic residues" evidence="1">
    <location>
        <begin position="36"/>
        <end position="45"/>
    </location>
</feature>
<dbReference type="GeneID" id="100164913"/>
<reference evidence="3" key="2">
    <citation type="submission" date="2022-06" db="UniProtKB">
        <authorList>
            <consortium name="EnsemblMetazoa"/>
        </authorList>
    </citation>
    <scope>IDENTIFICATION</scope>
</reference>
<dbReference type="AlphaFoldDB" id="A0A8R2B4W8"/>
<dbReference type="OrthoDB" id="6620050at2759"/>
<keyword evidence="4" id="KW-1185">Reference proteome</keyword>
<feature type="signal peptide" evidence="2">
    <location>
        <begin position="1"/>
        <end position="18"/>
    </location>
</feature>
<proteinExistence type="predicted"/>
<name>A0A8R2B4W8_ACYPI</name>
<reference evidence="4" key="1">
    <citation type="submission" date="2010-06" db="EMBL/GenBank/DDBJ databases">
        <authorList>
            <person name="Jiang H."/>
            <person name="Abraham K."/>
            <person name="Ali S."/>
            <person name="Alsbrooks S.L."/>
            <person name="Anim B.N."/>
            <person name="Anosike U.S."/>
            <person name="Attaway T."/>
            <person name="Bandaranaike D.P."/>
            <person name="Battles P.K."/>
            <person name="Bell S.N."/>
            <person name="Bell A.V."/>
            <person name="Beltran B."/>
            <person name="Bickham C."/>
            <person name="Bustamante Y."/>
            <person name="Caleb T."/>
            <person name="Canada A."/>
            <person name="Cardenas V."/>
            <person name="Carter K."/>
            <person name="Chacko J."/>
            <person name="Chandrabose M.N."/>
            <person name="Chavez D."/>
            <person name="Chavez A."/>
            <person name="Chen L."/>
            <person name="Chu H.-S."/>
            <person name="Claassen K.J."/>
            <person name="Cockrell R."/>
            <person name="Collins M."/>
            <person name="Cooper J.A."/>
            <person name="Cree A."/>
            <person name="Curry S.M."/>
            <person name="Da Y."/>
            <person name="Dao M.D."/>
            <person name="Das B."/>
            <person name="Davila M.-L."/>
            <person name="Davy-Carroll L."/>
            <person name="Denson S."/>
            <person name="Dinh H."/>
            <person name="Ebong V.E."/>
            <person name="Edwards J.R."/>
            <person name="Egan A."/>
            <person name="El-Daye J."/>
            <person name="Escobedo L."/>
            <person name="Fernandez S."/>
            <person name="Fernando P.R."/>
            <person name="Flagg N."/>
            <person name="Forbes L.D."/>
            <person name="Fowler R.G."/>
            <person name="Fu Q."/>
            <person name="Gabisi R.A."/>
            <person name="Ganer J."/>
            <person name="Garbino Pronczuk A."/>
            <person name="Garcia R.M."/>
            <person name="Garner T."/>
            <person name="Garrett T.E."/>
            <person name="Gonzalez D.A."/>
            <person name="Hamid H."/>
            <person name="Hawkins E.S."/>
            <person name="Hirani K."/>
            <person name="Hogues M.E."/>
            <person name="Hollins B."/>
            <person name="Hsiao C.-H."/>
            <person name="Jabil R."/>
            <person name="James M.L."/>
            <person name="Jhangiani S.N."/>
            <person name="Johnson B."/>
            <person name="Johnson Q."/>
            <person name="Joshi V."/>
            <person name="Kalu J.B."/>
            <person name="Kam C."/>
            <person name="Kashfia A."/>
            <person name="Keebler J."/>
            <person name="Kisamo H."/>
            <person name="Kovar C.L."/>
            <person name="Lago L.A."/>
            <person name="Lai C.-Y."/>
            <person name="Laidlaw J."/>
            <person name="Lara F."/>
            <person name="Le T.-K."/>
            <person name="Lee S.L."/>
            <person name="Legall F.H."/>
            <person name="Lemon S.J."/>
            <person name="Lewis L.R."/>
            <person name="Li B."/>
            <person name="Liu Y."/>
            <person name="Liu Y.-S."/>
            <person name="Lopez J."/>
            <person name="Lozado R.J."/>
            <person name="Lu J."/>
            <person name="Madu R.C."/>
            <person name="Maheshwari M."/>
            <person name="Maheshwari R."/>
            <person name="Malloy K."/>
            <person name="Martinez E."/>
            <person name="Mathew T."/>
            <person name="Mercado I.C."/>
            <person name="Mercado C."/>
            <person name="Meyer B."/>
            <person name="Montgomery K."/>
            <person name="Morgan M.B."/>
            <person name="Munidasa M."/>
            <person name="Nazareth L.V."/>
            <person name="Nelson J."/>
            <person name="Ng B.M."/>
            <person name="Nguyen N.B."/>
            <person name="Nguyen P.Q."/>
            <person name="Nguyen T."/>
            <person name="Obregon M."/>
            <person name="Okwuonu G.O."/>
            <person name="Onwere C.G."/>
            <person name="Orozco G."/>
            <person name="Parra A."/>
            <person name="Patel S."/>
            <person name="Patil S."/>
            <person name="Perez A."/>
            <person name="Perez Y."/>
            <person name="Pham C."/>
            <person name="Primus E.L."/>
            <person name="Pu L.-L."/>
            <person name="Puazo M."/>
            <person name="Qin X."/>
            <person name="Quiroz J.B."/>
            <person name="Reese J."/>
            <person name="Richards S."/>
            <person name="Rives C.M."/>
            <person name="Robberts R."/>
            <person name="Ruiz S.J."/>
            <person name="Ruiz M.J."/>
            <person name="Santibanez J."/>
            <person name="Schneider B.W."/>
            <person name="Sisson I."/>
            <person name="Smith M."/>
            <person name="Sodergren E."/>
            <person name="Song X.-Z."/>
            <person name="Song B.B."/>
            <person name="Summersgill H."/>
            <person name="Thelus R."/>
            <person name="Thornton R.D."/>
            <person name="Trejos Z.Y."/>
            <person name="Usmani K."/>
            <person name="Vattathil S."/>
            <person name="Villasana D."/>
            <person name="Walker D.L."/>
            <person name="Wang S."/>
            <person name="Wang K."/>
            <person name="White C.S."/>
            <person name="Williams A.C."/>
            <person name="Williamson J."/>
            <person name="Wilson K."/>
            <person name="Woghiren I.O."/>
            <person name="Woodworth J.R."/>
            <person name="Worley K.C."/>
            <person name="Wright R.A."/>
            <person name="Wu W."/>
            <person name="Young L."/>
            <person name="Zhang L."/>
            <person name="Zhang J."/>
            <person name="Zhu Y."/>
            <person name="Muzny D.M."/>
            <person name="Weinstock G."/>
            <person name="Gibbs R.A."/>
        </authorList>
    </citation>
    <scope>NUCLEOTIDE SEQUENCE [LARGE SCALE GENOMIC DNA]</scope>
    <source>
        <strain evidence="4">LSR1</strain>
    </source>
</reference>
<dbReference type="Proteomes" id="UP000007819">
    <property type="component" value="Chromosome A1"/>
</dbReference>
<evidence type="ECO:0000313" key="3">
    <source>
        <dbReference type="EnsemblMetazoa" id="XP_008181845.1"/>
    </source>
</evidence>
<organism evidence="3 4">
    <name type="scientific">Acyrthosiphon pisum</name>
    <name type="common">Pea aphid</name>
    <dbReference type="NCBI Taxonomy" id="7029"/>
    <lineage>
        <taxon>Eukaryota</taxon>
        <taxon>Metazoa</taxon>
        <taxon>Ecdysozoa</taxon>
        <taxon>Arthropoda</taxon>
        <taxon>Hexapoda</taxon>
        <taxon>Insecta</taxon>
        <taxon>Pterygota</taxon>
        <taxon>Neoptera</taxon>
        <taxon>Paraneoptera</taxon>
        <taxon>Hemiptera</taxon>
        <taxon>Sternorrhyncha</taxon>
        <taxon>Aphidomorpha</taxon>
        <taxon>Aphidoidea</taxon>
        <taxon>Aphididae</taxon>
        <taxon>Macrosiphini</taxon>
        <taxon>Acyrthosiphon</taxon>
    </lineage>
</organism>
<evidence type="ECO:0000313" key="4">
    <source>
        <dbReference type="Proteomes" id="UP000007819"/>
    </source>
</evidence>
<dbReference type="RefSeq" id="XP_008181845.1">
    <property type="nucleotide sequence ID" value="XM_008183623.3"/>
</dbReference>
<evidence type="ECO:0000256" key="2">
    <source>
        <dbReference type="SAM" id="SignalP"/>
    </source>
</evidence>
<feature type="region of interest" description="Disordered" evidence="1">
    <location>
        <begin position="36"/>
        <end position="102"/>
    </location>
</feature>
<keyword evidence="2" id="KW-0732">Signal</keyword>
<feature type="compositionally biased region" description="Polar residues" evidence="1">
    <location>
        <begin position="62"/>
        <end position="72"/>
    </location>
</feature>
<protein>
    <submittedName>
        <fullName evidence="3">Uncharacterized protein</fullName>
    </submittedName>
</protein>
<accession>A0A8R2B4W8</accession>
<sequence length="184" mass="18229">MSKTIAVMTLIVYTVLYSQKNAFYADAAPSITRDDLTAETEDPRKANPSVGQIETPLIDSGDVSTHSTSTTEGDMLSKGALSGLVPGGGGSGEATSAPATNTPAASLGGSTLPFGGLPTGIPGAGGLPSSYLQGGDSGGQSPTLILGGFSIVVVPLRGMNMANMASMLSAGQQLGQMVPKPGVG</sequence>